<protein>
    <recommendedName>
        <fullName evidence="2">FMN-binding domain-containing protein</fullName>
    </recommendedName>
</protein>
<dbReference type="Proteomes" id="UP000225889">
    <property type="component" value="Unassembled WGS sequence"/>
</dbReference>
<evidence type="ECO:0000256" key="1">
    <source>
        <dbReference type="SAM" id="Phobius"/>
    </source>
</evidence>
<reference evidence="3 4" key="1">
    <citation type="submission" date="2017-10" db="EMBL/GenBank/DDBJ databases">
        <title>Resolving the taxonomy of Roseburia spp., Eubacterium rectale and Agathobacter spp. through phylogenomic analysis.</title>
        <authorList>
            <person name="Sheridan P.O."/>
            <person name="Walker A.W."/>
            <person name="Duncan S.H."/>
            <person name="Scott K.P."/>
            <person name="Toole P.W.O."/>
            <person name="Luis P."/>
            <person name="Flint H.J."/>
        </authorList>
    </citation>
    <scope>NUCLEOTIDE SEQUENCE [LARGE SCALE GENOMIC DNA]</scope>
    <source>
        <strain evidence="3 4">JK626</strain>
    </source>
</reference>
<dbReference type="EMBL" id="PDYF01000008">
    <property type="protein sequence ID" value="PHU35834.1"/>
    <property type="molecule type" value="Genomic_DNA"/>
</dbReference>
<feature type="transmembrane region" description="Helical" evidence="1">
    <location>
        <begin position="7"/>
        <end position="25"/>
    </location>
</feature>
<gene>
    <name evidence="3" type="ORF">CSX01_04285</name>
</gene>
<evidence type="ECO:0000313" key="4">
    <source>
        <dbReference type="Proteomes" id="UP000225889"/>
    </source>
</evidence>
<name>A0A2G3DXV0_9FIRM</name>
<dbReference type="SMART" id="SM00900">
    <property type="entry name" value="FMN_bind"/>
    <property type="match status" value="1"/>
</dbReference>
<feature type="transmembrane region" description="Helical" evidence="1">
    <location>
        <begin position="63"/>
        <end position="80"/>
    </location>
</feature>
<keyword evidence="1" id="KW-0472">Membrane</keyword>
<accession>A0A2G3DXV0</accession>
<organism evidence="3 4">
    <name type="scientific">Pseudobutyrivibrio ruminis</name>
    <dbReference type="NCBI Taxonomy" id="46206"/>
    <lineage>
        <taxon>Bacteria</taxon>
        <taxon>Bacillati</taxon>
        <taxon>Bacillota</taxon>
        <taxon>Clostridia</taxon>
        <taxon>Lachnospirales</taxon>
        <taxon>Lachnospiraceae</taxon>
        <taxon>Pseudobutyrivibrio</taxon>
    </lineage>
</organism>
<sequence length="190" mass="20781">MKNKITVKSIICLILFLGGLIYGLLNLKLIGHRPPVIFITLGLAVIGLAVLFFISIKNGNERYFKKVVMVAVILLAAYGITEMVCNEKYQEQVAAMQDWNVDLNSVADGVYTGESDVGYIKAVVEVEVKDHKLVRVDLLKHVNEHGGPAEIIVENMVEEQTVDVDAVSSATNSSKVIKTAVKNALLQGIK</sequence>
<dbReference type="AlphaFoldDB" id="A0A2G3DXV0"/>
<feature type="domain" description="FMN-binding" evidence="2">
    <location>
        <begin position="118"/>
        <end position="188"/>
    </location>
</feature>
<dbReference type="GO" id="GO:0010181">
    <property type="term" value="F:FMN binding"/>
    <property type="evidence" value="ECO:0007669"/>
    <property type="project" value="InterPro"/>
</dbReference>
<comment type="caution">
    <text evidence="3">The sequence shown here is derived from an EMBL/GenBank/DDBJ whole genome shotgun (WGS) entry which is preliminary data.</text>
</comment>
<dbReference type="Pfam" id="PF04205">
    <property type="entry name" value="FMN_bind"/>
    <property type="match status" value="1"/>
</dbReference>
<dbReference type="GO" id="GO:0016020">
    <property type="term" value="C:membrane"/>
    <property type="evidence" value="ECO:0007669"/>
    <property type="project" value="InterPro"/>
</dbReference>
<keyword evidence="1" id="KW-1133">Transmembrane helix</keyword>
<dbReference type="InterPro" id="IPR007329">
    <property type="entry name" value="FMN-bd"/>
</dbReference>
<evidence type="ECO:0000259" key="2">
    <source>
        <dbReference type="SMART" id="SM00900"/>
    </source>
</evidence>
<reference evidence="3 4" key="2">
    <citation type="submission" date="2017-10" db="EMBL/GenBank/DDBJ databases">
        <authorList>
            <person name="Banno H."/>
            <person name="Chua N.-H."/>
        </authorList>
    </citation>
    <scope>NUCLEOTIDE SEQUENCE [LARGE SCALE GENOMIC DNA]</scope>
    <source>
        <strain evidence="3 4">JK626</strain>
    </source>
</reference>
<evidence type="ECO:0000313" key="3">
    <source>
        <dbReference type="EMBL" id="PHU35834.1"/>
    </source>
</evidence>
<feature type="transmembrane region" description="Helical" evidence="1">
    <location>
        <begin position="37"/>
        <end position="56"/>
    </location>
</feature>
<keyword evidence="1" id="KW-0812">Transmembrane</keyword>
<dbReference type="RefSeq" id="WP_099391558.1">
    <property type="nucleotide sequence ID" value="NZ_PDYF01000008.1"/>
</dbReference>
<dbReference type="Gene3D" id="3.90.1010.20">
    <property type="match status" value="1"/>
</dbReference>
<proteinExistence type="predicted"/>